<dbReference type="EMBL" id="QJKJ01004909">
    <property type="protein sequence ID" value="RDX92273.1"/>
    <property type="molecule type" value="Genomic_DNA"/>
</dbReference>
<name>A0A371GPK2_MUCPR</name>
<protein>
    <submittedName>
        <fullName evidence="1">Uncharacterized protein</fullName>
    </submittedName>
</protein>
<evidence type="ECO:0000313" key="1">
    <source>
        <dbReference type="EMBL" id="RDX92273.1"/>
    </source>
</evidence>
<gene>
    <name evidence="1" type="ORF">CR513_25620</name>
</gene>
<dbReference type="OrthoDB" id="1750196at2759"/>
<dbReference type="AlphaFoldDB" id="A0A371GPK2"/>
<comment type="caution">
    <text evidence="1">The sequence shown here is derived from an EMBL/GenBank/DDBJ whole genome shotgun (WGS) entry which is preliminary data.</text>
</comment>
<sequence>MVTMFTDTLPFPYYNRMVGNATSSFTDLVVVGERIELGIRHGKLTQTNSNEGFIKKPMMEKGKAKPMS</sequence>
<organism evidence="1 2">
    <name type="scientific">Mucuna pruriens</name>
    <name type="common">Velvet bean</name>
    <name type="synonym">Dolichos pruriens</name>
    <dbReference type="NCBI Taxonomy" id="157652"/>
    <lineage>
        <taxon>Eukaryota</taxon>
        <taxon>Viridiplantae</taxon>
        <taxon>Streptophyta</taxon>
        <taxon>Embryophyta</taxon>
        <taxon>Tracheophyta</taxon>
        <taxon>Spermatophyta</taxon>
        <taxon>Magnoliopsida</taxon>
        <taxon>eudicotyledons</taxon>
        <taxon>Gunneridae</taxon>
        <taxon>Pentapetalae</taxon>
        <taxon>rosids</taxon>
        <taxon>fabids</taxon>
        <taxon>Fabales</taxon>
        <taxon>Fabaceae</taxon>
        <taxon>Papilionoideae</taxon>
        <taxon>50 kb inversion clade</taxon>
        <taxon>NPAAA clade</taxon>
        <taxon>indigoferoid/millettioid clade</taxon>
        <taxon>Phaseoleae</taxon>
        <taxon>Mucuna</taxon>
    </lineage>
</organism>
<proteinExistence type="predicted"/>
<accession>A0A371GPK2</accession>
<dbReference type="Proteomes" id="UP000257109">
    <property type="component" value="Unassembled WGS sequence"/>
</dbReference>
<evidence type="ECO:0000313" key="2">
    <source>
        <dbReference type="Proteomes" id="UP000257109"/>
    </source>
</evidence>
<reference evidence="1" key="1">
    <citation type="submission" date="2018-05" db="EMBL/GenBank/DDBJ databases">
        <title>Draft genome of Mucuna pruriens seed.</title>
        <authorList>
            <person name="Nnadi N.E."/>
            <person name="Vos R."/>
            <person name="Hasami M.H."/>
            <person name="Devisetty U.K."/>
            <person name="Aguiy J.C."/>
        </authorList>
    </citation>
    <scope>NUCLEOTIDE SEQUENCE [LARGE SCALE GENOMIC DNA]</scope>
    <source>
        <strain evidence="1">JCA_2017</strain>
    </source>
</reference>
<keyword evidence="2" id="KW-1185">Reference proteome</keyword>
<feature type="non-terminal residue" evidence="1">
    <location>
        <position position="1"/>
    </location>
</feature>